<keyword evidence="3" id="KW-0813">Transport</keyword>
<dbReference type="GO" id="GO:0046872">
    <property type="term" value="F:metal ion binding"/>
    <property type="evidence" value="ECO:0007669"/>
    <property type="project" value="UniProtKB-KW"/>
</dbReference>
<keyword evidence="6 13" id="KW-0812">Transmembrane</keyword>
<evidence type="ECO:0000256" key="9">
    <source>
        <dbReference type="ARBA" id="ARBA00022989"/>
    </source>
</evidence>
<dbReference type="RefSeq" id="WP_306877139.1">
    <property type="nucleotide sequence ID" value="NZ_JAUSRD010000008.1"/>
</dbReference>
<dbReference type="InterPro" id="IPR016174">
    <property type="entry name" value="Di-haem_cyt_TM"/>
</dbReference>
<evidence type="ECO:0000256" key="7">
    <source>
        <dbReference type="ARBA" id="ARBA00022723"/>
    </source>
</evidence>
<evidence type="ECO:0000256" key="1">
    <source>
        <dbReference type="ARBA" id="ARBA00001970"/>
    </source>
</evidence>
<evidence type="ECO:0000256" key="2">
    <source>
        <dbReference type="ARBA" id="ARBA00004651"/>
    </source>
</evidence>
<evidence type="ECO:0000313" key="15">
    <source>
        <dbReference type="EMBL" id="MDP9894360.1"/>
    </source>
</evidence>
<dbReference type="InterPro" id="IPR052168">
    <property type="entry name" value="Cytochrome_b561_oxidase"/>
</dbReference>
<feature type="domain" description="Cytochrome b561 bacterial/Ni-hydrogenase" evidence="14">
    <location>
        <begin position="7"/>
        <end position="187"/>
    </location>
</feature>
<evidence type="ECO:0000256" key="12">
    <source>
        <dbReference type="ARBA" id="ARBA00037975"/>
    </source>
</evidence>
<keyword evidence="7" id="KW-0479">Metal-binding</keyword>
<keyword evidence="8" id="KW-0249">Electron transport</keyword>
<evidence type="ECO:0000256" key="4">
    <source>
        <dbReference type="ARBA" id="ARBA00022475"/>
    </source>
</evidence>
<dbReference type="InterPro" id="IPR011577">
    <property type="entry name" value="Cyt_b561_bac/Ni-Hgenase"/>
</dbReference>
<evidence type="ECO:0000256" key="3">
    <source>
        <dbReference type="ARBA" id="ARBA00022448"/>
    </source>
</evidence>
<reference evidence="15" key="1">
    <citation type="submission" date="2023-07" db="EMBL/GenBank/DDBJ databases">
        <title>Sorghum-associated microbial communities from plants grown in Nebraska, USA.</title>
        <authorList>
            <person name="Schachtman D."/>
        </authorList>
    </citation>
    <scope>NUCLEOTIDE SEQUENCE</scope>
    <source>
        <strain evidence="15">DS3754</strain>
    </source>
</reference>
<comment type="cofactor">
    <cofactor evidence="1">
        <name>heme b</name>
        <dbReference type="ChEBI" id="CHEBI:60344"/>
    </cofactor>
</comment>
<dbReference type="PANTHER" id="PTHR30529">
    <property type="entry name" value="CYTOCHROME B561"/>
    <property type="match status" value="1"/>
</dbReference>
<protein>
    <submittedName>
        <fullName evidence="15">Cytochrome b561</fullName>
    </submittedName>
</protein>
<keyword evidence="9 13" id="KW-1133">Transmembrane helix</keyword>
<feature type="transmembrane region" description="Helical" evidence="13">
    <location>
        <begin position="86"/>
        <end position="106"/>
    </location>
</feature>
<evidence type="ECO:0000259" key="14">
    <source>
        <dbReference type="Pfam" id="PF01292"/>
    </source>
</evidence>
<evidence type="ECO:0000256" key="5">
    <source>
        <dbReference type="ARBA" id="ARBA00022617"/>
    </source>
</evidence>
<accession>A0AAW8CZP0</accession>
<evidence type="ECO:0000256" key="11">
    <source>
        <dbReference type="ARBA" id="ARBA00023136"/>
    </source>
</evidence>
<dbReference type="SUPFAM" id="SSF81342">
    <property type="entry name" value="Transmembrane di-heme cytochromes"/>
    <property type="match status" value="1"/>
</dbReference>
<organism evidence="15 16">
    <name type="scientific">Variovorax boronicumulans</name>
    <dbReference type="NCBI Taxonomy" id="436515"/>
    <lineage>
        <taxon>Bacteria</taxon>
        <taxon>Pseudomonadati</taxon>
        <taxon>Pseudomonadota</taxon>
        <taxon>Betaproteobacteria</taxon>
        <taxon>Burkholderiales</taxon>
        <taxon>Comamonadaceae</taxon>
        <taxon>Variovorax</taxon>
    </lineage>
</organism>
<dbReference type="PANTHER" id="PTHR30529:SF1">
    <property type="entry name" value="CYTOCHROME B561 HOMOLOG 2"/>
    <property type="match status" value="1"/>
</dbReference>
<comment type="caution">
    <text evidence="15">The sequence shown here is derived from an EMBL/GenBank/DDBJ whole genome shotgun (WGS) entry which is preliminary data.</text>
</comment>
<feature type="transmembrane region" description="Helical" evidence="13">
    <location>
        <begin position="48"/>
        <end position="65"/>
    </location>
</feature>
<dbReference type="GO" id="GO:0009055">
    <property type="term" value="F:electron transfer activity"/>
    <property type="evidence" value="ECO:0007669"/>
    <property type="project" value="InterPro"/>
</dbReference>
<name>A0AAW8CZP0_9BURK</name>
<keyword evidence="4" id="KW-1003">Cell membrane</keyword>
<dbReference type="GO" id="GO:0020037">
    <property type="term" value="F:heme binding"/>
    <property type="evidence" value="ECO:0007669"/>
    <property type="project" value="TreeGrafter"/>
</dbReference>
<keyword evidence="11 13" id="KW-0472">Membrane</keyword>
<keyword evidence="10" id="KW-0408">Iron</keyword>
<evidence type="ECO:0000256" key="8">
    <source>
        <dbReference type="ARBA" id="ARBA00022982"/>
    </source>
</evidence>
<keyword evidence="5" id="KW-0349">Heme</keyword>
<comment type="subcellular location">
    <subcellularLocation>
        <location evidence="2">Cell membrane</location>
        <topology evidence="2">Multi-pass membrane protein</topology>
    </subcellularLocation>
</comment>
<feature type="transmembrane region" description="Helical" evidence="13">
    <location>
        <begin position="154"/>
        <end position="171"/>
    </location>
</feature>
<evidence type="ECO:0000256" key="13">
    <source>
        <dbReference type="SAM" id="Phobius"/>
    </source>
</evidence>
<dbReference type="AlphaFoldDB" id="A0AAW8CZP0"/>
<dbReference type="EMBL" id="JAUSRD010000008">
    <property type="protein sequence ID" value="MDP9894360.1"/>
    <property type="molecule type" value="Genomic_DNA"/>
</dbReference>
<gene>
    <name evidence="15" type="ORF">J2W31_003484</name>
</gene>
<evidence type="ECO:0000313" key="16">
    <source>
        <dbReference type="Proteomes" id="UP001242045"/>
    </source>
</evidence>
<evidence type="ECO:0000256" key="6">
    <source>
        <dbReference type="ARBA" id="ARBA00022692"/>
    </source>
</evidence>
<sequence length="187" mass="21325">MPKQENRYTRTAIVLHWAIALLMALNIALILLVNYYPDEWVRPAIDTHKSTGITVLGLVILRLLWRATHRPPAMPGSYGRIERFGAHAAHGVLYLLMILLPLSGWMHDSAWKDAATHPMQLFGLFEWPRIGWISGIEPVLKETWHTVLGGVHTWAGYVFYVLFALHVLGALKHQFFDGEAELQRMLP</sequence>
<dbReference type="GO" id="GO:0005886">
    <property type="term" value="C:plasma membrane"/>
    <property type="evidence" value="ECO:0007669"/>
    <property type="project" value="UniProtKB-SubCell"/>
</dbReference>
<comment type="similarity">
    <text evidence="12">Belongs to the cytochrome b561 family.</text>
</comment>
<dbReference type="Pfam" id="PF01292">
    <property type="entry name" value="Ni_hydr_CYTB"/>
    <property type="match status" value="1"/>
</dbReference>
<dbReference type="GO" id="GO:0022904">
    <property type="term" value="P:respiratory electron transport chain"/>
    <property type="evidence" value="ECO:0007669"/>
    <property type="project" value="InterPro"/>
</dbReference>
<evidence type="ECO:0000256" key="10">
    <source>
        <dbReference type="ARBA" id="ARBA00023004"/>
    </source>
</evidence>
<proteinExistence type="inferred from homology"/>
<feature type="transmembrane region" description="Helical" evidence="13">
    <location>
        <begin position="12"/>
        <end position="36"/>
    </location>
</feature>
<dbReference type="Proteomes" id="UP001242045">
    <property type="component" value="Unassembled WGS sequence"/>
</dbReference>